<organism evidence="2 3">
    <name type="scientific">Morella rubra</name>
    <name type="common">Chinese bayberry</name>
    <dbReference type="NCBI Taxonomy" id="262757"/>
    <lineage>
        <taxon>Eukaryota</taxon>
        <taxon>Viridiplantae</taxon>
        <taxon>Streptophyta</taxon>
        <taxon>Embryophyta</taxon>
        <taxon>Tracheophyta</taxon>
        <taxon>Spermatophyta</taxon>
        <taxon>Magnoliopsida</taxon>
        <taxon>eudicotyledons</taxon>
        <taxon>Gunneridae</taxon>
        <taxon>Pentapetalae</taxon>
        <taxon>rosids</taxon>
        <taxon>fabids</taxon>
        <taxon>Fagales</taxon>
        <taxon>Myricaceae</taxon>
        <taxon>Morella</taxon>
    </lineage>
</organism>
<name>A0A6A1V2S7_9ROSI</name>
<gene>
    <name evidence="2" type="ORF">CJ030_MR7G008070</name>
</gene>
<dbReference type="PANTHER" id="PTHR47723">
    <property type="entry name" value="OS05G0353850 PROTEIN"/>
    <property type="match status" value="1"/>
</dbReference>
<keyword evidence="3" id="KW-1185">Reference proteome</keyword>
<dbReference type="InterPro" id="IPR002156">
    <property type="entry name" value="RNaseH_domain"/>
</dbReference>
<dbReference type="InterPro" id="IPR053151">
    <property type="entry name" value="RNase_H-like"/>
</dbReference>
<dbReference type="Pfam" id="PF13456">
    <property type="entry name" value="RVT_3"/>
    <property type="match status" value="1"/>
</dbReference>
<sequence>MAYTERLATIDPLIGEAFALAESAMLARRHKWSKVIFECNSLVVCNVVLSHEPCRFWAIADLVAHIRWCFGECSKWRIAWVPRRCNRLAHNLAS</sequence>
<dbReference type="InterPro" id="IPR036397">
    <property type="entry name" value="RNaseH_sf"/>
</dbReference>
<protein>
    <recommendedName>
        <fullName evidence="1">RNase H type-1 domain-containing protein</fullName>
    </recommendedName>
</protein>
<dbReference type="AlphaFoldDB" id="A0A6A1V2S7"/>
<dbReference type="GO" id="GO:0004523">
    <property type="term" value="F:RNA-DNA hybrid ribonuclease activity"/>
    <property type="evidence" value="ECO:0007669"/>
    <property type="project" value="InterPro"/>
</dbReference>
<dbReference type="SUPFAM" id="SSF53098">
    <property type="entry name" value="Ribonuclease H-like"/>
    <property type="match status" value="1"/>
</dbReference>
<dbReference type="PANTHER" id="PTHR47723:SF24">
    <property type="entry name" value="RNASE H TYPE-1 DOMAIN-CONTAINING PROTEIN"/>
    <property type="match status" value="1"/>
</dbReference>
<dbReference type="EMBL" id="RXIC02000025">
    <property type="protein sequence ID" value="KAB1207014.1"/>
    <property type="molecule type" value="Genomic_DNA"/>
</dbReference>
<reference evidence="2 3" key="1">
    <citation type="journal article" date="2019" name="Plant Biotechnol. J.">
        <title>The red bayberry genome and genetic basis of sex determination.</title>
        <authorList>
            <person name="Jia H.M."/>
            <person name="Jia H.J."/>
            <person name="Cai Q.L."/>
            <person name="Wang Y."/>
            <person name="Zhao H.B."/>
            <person name="Yang W.F."/>
            <person name="Wang G.Y."/>
            <person name="Li Y.H."/>
            <person name="Zhan D.L."/>
            <person name="Shen Y.T."/>
            <person name="Niu Q.F."/>
            <person name="Chang L."/>
            <person name="Qiu J."/>
            <person name="Zhao L."/>
            <person name="Xie H.B."/>
            <person name="Fu W.Y."/>
            <person name="Jin J."/>
            <person name="Li X.W."/>
            <person name="Jiao Y."/>
            <person name="Zhou C.C."/>
            <person name="Tu T."/>
            <person name="Chai C.Y."/>
            <person name="Gao J.L."/>
            <person name="Fan L.J."/>
            <person name="van de Weg E."/>
            <person name="Wang J.Y."/>
            <person name="Gao Z.S."/>
        </authorList>
    </citation>
    <scope>NUCLEOTIDE SEQUENCE [LARGE SCALE GENOMIC DNA]</scope>
    <source>
        <tissue evidence="2">Leaves</tissue>
    </source>
</reference>
<dbReference type="GO" id="GO:0003676">
    <property type="term" value="F:nucleic acid binding"/>
    <property type="evidence" value="ECO:0007669"/>
    <property type="project" value="InterPro"/>
</dbReference>
<comment type="caution">
    <text evidence="2">The sequence shown here is derived from an EMBL/GenBank/DDBJ whole genome shotgun (WGS) entry which is preliminary data.</text>
</comment>
<evidence type="ECO:0000313" key="2">
    <source>
        <dbReference type="EMBL" id="KAB1207014.1"/>
    </source>
</evidence>
<evidence type="ECO:0000313" key="3">
    <source>
        <dbReference type="Proteomes" id="UP000516437"/>
    </source>
</evidence>
<dbReference type="OrthoDB" id="1906820at2759"/>
<accession>A0A6A1V2S7</accession>
<dbReference type="Proteomes" id="UP000516437">
    <property type="component" value="Chromosome 7"/>
</dbReference>
<evidence type="ECO:0000259" key="1">
    <source>
        <dbReference type="Pfam" id="PF13456"/>
    </source>
</evidence>
<dbReference type="Gene3D" id="3.30.420.10">
    <property type="entry name" value="Ribonuclease H-like superfamily/Ribonuclease H"/>
    <property type="match status" value="1"/>
</dbReference>
<dbReference type="InterPro" id="IPR012337">
    <property type="entry name" value="RNaseH-like_sf"/>
</dbReference>
<proteinExistence type="predicted"/>
<feature type="domain" description="RNase H type-1" evidence="1">
    <location>
        <begin position="9"/>
        <end position="94"/>
    </location>
</feature>